<protein>
    <submittedName>
        <fullName evidence="1">Uncharacterized protein</fullName>
    </submittedName>
</protein>
<proteinExistence type="predicted"/>
<sequence>MRSFIAYLLLFAVMLPTLSPWGTIAYFNVNRAYIAKTLCENRSRPELKCNGKCYLAKILKKQEAKKDKETTQRVENMPVAQLFYLSTIAFVFDNEQPVIAEPLSFFFLLSVYNSPCNGILRPPQLV</sequence>
<keyword evidence="2" id="KW-1185">Reference proteome</keyword>
<name>A0A3D8Y9J9_9BACT</name>
<accession>A0A3D8Y9J9</accession>
<dbReference type="Proteomes" id="UP000256373">
    <property type="component" value="Unassembled WGS sequence"/>
</dbReference>
<evidence type="ECO:0000313" key="1">
    <source>
        <dbReference type="EMBL" id="REA60144.1"/>
    </source>
</evidence>
<organism evidence="1 2">
    <name type="scientific">Dyadobacter luteus</name>
    <dbReference type="NCBI Taxonomy" id="2259619"/>
    <lineage>
        <taxon>Bacteria</taxon>
        <taxon>Pseudomonadati</taxon>
        <taxon>Bacteroidota</taxon>
        <taxon>Cytophagia</taxon>
        <taxon>Cytophagales</taxon>
        <taxon>Spirosomataceae</taxon>
        <taxon>Dyadobacter</taxon>
    </lineage>
</organism>
<dbReference type="AlphaFoldDB" id="A0A3D8Y9J9"/>
<dbReference type="EMBL" id="QNUL01000012">
    <property type="protein sequence ID" value="REA60144.1"/>
    <property type="molecule type" value="Genomic_DNA"/>
</dbReference>
<reference evidence="1 2" key="1">
    <citation type="submission" date="2018-07" db="EMBL/GenBank/DDBJ databases">
        <title>Dyadobacter roseus sp. nov., isolated from rose rhizosphere soil.</title>
        <authorList>
            <person name="Chen L."/>
        </authorList>
    </citation>
    <scope>NUCLEOTIDE SEQUENCE [LARGE SCALE GENOMIC DNA]</scope>
    <source>
        <strain evidence="1 2">RS19</strain>
    </source>
</reference>
<comment type="caution">
    <text evidence="1">The sequence shown here is derived from an EMBL/GenBank/DDBJ whole genome shotgun (WGS) entry which is preliminary data.</text>
</comment>
<gene>
    <name evidence="1" type="ORF">DSL64_15840</name>
</gene>
<evidence type="ECO:0000313" key="2">
    <source>
        <dbReference type="Proteomes" id="UP000256373"/>
    </source>
</evidence>